<dbReference type="Gene3D" id="3.40.50.1100">
    <property type="match status" value="2"/>
</dbReference>
<feature type="non-terminal residue" evidence="2">
    <location>
        <position position="300"/>
    </location>
</feature>
<evidence type="ECO:0000313" key="2">
    <source>
        <dbReference type="EMBL" id="GMT23403.1"/>
    </source>
</evidence>
<gene>
    <name evidence="2" type="ORF">PFISCL1PPCAC_14700</name>
</gene>
<dbReference type="Pfam" id="PF00291">
    <property type="entry name" value="PALP"/>
    <property type="match status" value="1"/>
</dbReference>
<dbReference type="EMBL" id="BTSY01000004">
    <property type="protein sequence ID" value="GMT23403.1"/>
    <property type="molecule type" value="Genomic_DNA"/>
</dbReference>
<dbReference type="GO" id="GO:0019344">
    <property type="term" value="P:cysteine biosynthetic process"/>
    <property type="evidence" value="ECO:0007669"/>
    <property type="project" value="UniProtKB-ARBA"/>
</dbReference>
<dbReference type="SUPFAM" id="SSF53686">
    <property type="entry name" value="Tryptophan synthase beta subunit-like PLP-dependent enzymes"/>
    <property type="match status" value="1"/>
</dbReference>
<name>A0AAV5VVE5_9BILA</name>
<comment type="caution">
    <text evidence="2">The sequence shown here is derived from an EMBL/GenBank/DDBJ whole genome shotgun (WGS) entry which is preliminary data.</text>
</comment>
<dbReference type="FunFam" id="3.40.50.1100:FF:000101">
    <property type="entry name" value="Putative pyridoxal-phosphate dependent protein F13B12.4"/>
    <property type="match status" value="1"/>
</dbReference>
<dbReference type="InterPro" id="IPR036052">
    <property type="entry name" value="TrpB-like_PALP_sf"/>
</dbReference>
<dbReference type="InterPro" id="IPR001926">
    <property type="entry name" value="TrpB-like_PALP"/>
</dbReference>
<dbReference type="AlphaFoldDB" id="A0AAV5VVE5"/>
<feature type="domain" description="Tryptophan synthase beta chain-like PALP" evidence="1">
    <location>
        <begin position="2"/>
        <end position="236"/>
    </location>
</feature>
<feature type="non-terminal residue" evidence="2">
    <location>
        <position position="1"/>
    </location>
</feature>
<proteinExistence type="predicted"/>
<dbReference type="PANTHER" id="PTHR10314">
    <property type="entry name" value="CYSTATHIONINE BETA-SYNTHASE"/>
    <property type="match status" value="1"/>
</dbReference>
<evidence type="ECO:0000313" key="3">
    <source>
        <dbReference type="Proteomes" id="UP001432322"/>
    </source>
</evidence>
<organism evidence="2 3">
    <name type="scientific">Pristionchus fissidentatus</name>
    <dbReference type="NCBI Taxonomy" id="1538716"/>
    <lineage>
        <taxon>Eukaryota</taxon>
        <taxon>Metazoa</taxon>
        <taxon>Ecdysozoa</taxon>
        <taxon>Nematoda</taxon>
        <taxon>Chromadorea</taxon>
        <taxon>Rhabditida</taxon>
        <taxon>Rhabditina</taxon>
        <taxon>Diplogasteromorpha</taxon>
        <taxon>Diplogasteroidea</taxon>
        <taxon>Neodiplogasteridae</taxon>
        <taxon>Pristionchus</taxon>
    </lineage>
</organism>
<accession>A0AAV5VVE5</accession>
<sequence length="300" mass="33472">VKVETDSASGTLKHRFVWALTLWGVVERKIKANTTVYDSTSGNTGASEAYMCRLIGVPYVAVVAKELEEEKVRQITQFGGTVKKVDVEKRNYWAEKLAADNGGFFINQFGNADAAEEYHESGNYEWESTNVFHEIARQFEAMNRSSPDYFVHSAGTGGTISSVGKYITRYSLPTKVVMADSQFSLFYDYVVSNNLLRTVVDEVARMPDMATVAAMRSLQGLRIDAGASTALNFLVSLYKAIDHQEEQRAIGGLNQTSLVFIMGDPGKFYRSTYLNDTWINTKMARFGGMKALNCWKSNID</sequence>
<evidence type="ECO:0000259" key="1">
    <source>
        <dbReference type="Pfam" id="PF00291"/>
    </source>
</evidence>
<protein>
    <recommendedName>
        <fullName evidence="1">Tryptophan synthase beta chain-like PALP domain-containing protein</fullName>
    </recommendedName>
</protein>
<keyword evidence="3" id="KW-1185">Reference proteome</keyword>
<dbReference type="Proteomes" id="UP001432322">
    <property type="component" value="Unassembled WGS sequence"/>
</dbReference>
<dbReference type="InterPro" id="IPR050214">
    <property type="entry name" value="Cys_Synth/Cystath_Beta-Synth"/>
</dbReference>
<reference evidence="2" key="1">
    <citation type="submission" date="2023-10" db="EMBL/GenBank/DDBJ databases">
        <title>Genome assembly of Pristionchus species.</title>
        <authorList>
            <person name="Yoshida K."/>
            <person name="Sommer R.J."/>
        </authorList>
    </citation>
    <scope>NUCLEOTIDE SEQUENCE</scope>
    <source>
        <strain evidence="2">RS5133</strain>
    </source>
</reference>